<dbReference type="AlphaFoldDB" id="A0AAU9EPH8"/>
<proteinExistence type="predicted"/>
<protein>
    <submittedName>
        <fullName evidence="2">Uncharacterized protein</fullName>
    </submittedName>
</protein>
<evidence type="ECO:0000256" key="1">
    <source>
        <dbReference type="SAM" id="Phobius"/>
    </source>
</evidence>
<keyword evidence="1" id="KW-0472">Membrane</keyword>
<name>A0AAU9EPH8_9BACT</name>
<accession>A0AAU9EPH8</accession>
<keyword evidence="1" id="KW-1133">Transmembrane helix</keyword>
<sequence length="119" mass="13428">MANKGGKQEPESLLINEAQFLLADKRTQLAAVRTGLALLAVPMSILSVLVVTSRMYHFWDNYWYLVPLLLLCFGLLGLGCYLVWRGVIKLHRIEKALREIVAHSPHLKHLGLGRARDLP</sequence>
<keyword evidence="1" id="KW-0812">Transmembrane</keyword>
<organism evidence="2 3">
    <name type="scientific">Desulfoferula mesophila</name>
    <dbReference type="NCBI Taxonomy" id="3058419"/>
    <lineage>
        <taxon>Bacteria</taxon>
        <taxon>Pseudomonadati</taxon>
        <taxon>Thermodesulfobacteriota</taxon>
        <taxon>Desulfarculia</taxon>
        <taxon>Desulfarculales</taxon>
        <taxon>Desulfarculaceae</taxon>
        <taxon>Desulfoferula</taxon>
    </lineage>
</organism>
<dbReference type="EMBL" id="AP028679">
    <property type="protein sequence ID" value="BEQ15776.1"/>
    <property type="molecule type" value="Genomic_DNA"/>
</dbReference>
<dbReference type="KEGG" id="dmp:FAK_28420"/>
<feature type="transmembrane region" description="Helical" evidence="1">
    <location>
        <begin position="35"/>
        <end position="56"/>
    </location>
</feature>
<gene>
    <name evidence="2" type="ORF">FAK_28420</name>
</gene>
<evidence type="ECO:0000313" key="2">
    <source>
        <dbReference type="EMBL" id="BEQ15776.1"/>
    </source>
</evidence>
<keyword evidence="3" id="KW-1185">Reference proteome</keyword>
<evidence type="ECO:0000313" key="3">
    <source>
        <dbReference type="Proteomes" id="UP001366166"/>
    </source>
</evidence>
<dbReference type="RefSeq" id="WP_338600691.1">
    <property type="nucleotide sequence ID" value="NZ_AP028679.1"/>
</dbReference>
<reference evidence="3" key="1">
    <citation type="journal article" date="2023" name="Arch. Microbiol.">
        <title>Desulfoferula mesophilus gen. nov. sp. nov., a mesophilic sulfate-reducing bacterium isolated from a brackish lake sediment.</title>
        <authorList>
            <person name="Watanabe T."/>
            <person name="Yabe T."/>
            <person name="Tsuji J.M."/>
            <person name="Fukui M."/>
        </authorList>
    </citation>
    <scope>NUCLEOTIDE SEQUENCE [LARGE SCALE GENOMIC DNA]</scope>
    <source>
        <strain evidence="3">12FAK</strain>
    </source>
</reference>
<feature type="transmembrane region" description="Helical" evidence="1">
    <location>
        <begin position="62"/>
        <end position="84"/>
    </location>
</feature>
<dbReference type="Proteomes" id="UP001366166">
    <property type="component" value="Chromosome"/>
</dbReference>